<comment type="caution">
    <text evidence="3">The sequence shown here is derived from an EMBL/GenBank/DDBJ whole genome shotgun (WGS) entry which is preliminary data.</text>
</comment>
<evidence type="ECO:0000313" key="4">
    <source>
        <dbReference type="Proteomes" id="UP000714275"/>
    </source>
</evidence>
<dbReference type="Proteomes" id="UP000714275">
    <property type="component" value="Unassembled WGS sequence"/>
</dbReference>
<comment type="similarity">
    <text evidence="1">Belongs to the TRAFAC class myosin-kinesin ATPase superfamily. Kinesin family.</text>
</comment>
<dbReference type="InterPro" id="IPR001752">
    <property type="entry name" value="Kinesin_motor_dom"/>
</dbReference>
<proteinExistence type="inferred from homology"/>
<organism evidence="3 4">
    <name type="scientific">Suillus placidus</name>
    <dbReference type="NCBI Taxonomy" id="48579"/>
    <lineage>
        <taxon>Eukaryota</taxon>
        <taxon>Fungi</taxon>
        <taxon>Dikarya</taxon>
        <taxon>Basidiomycota</taxon>
        <taxon>Agaricomycotina</taxon>
        <taxon>Agaricomycetes</taxon>
        <taxon>Agaricomycetidae</taxon>
        <taxon>Boletales</taxon>
        <taxon>Suillineae</taxon>
        <taxon>Suillaceae</taxon>
        <taxon>Suillus</taxon>
    </lineage>
</organism>
<feature type="domain" description="Kinesin motor" evidence="2">
    <location>
        <begin position="1"/>
        <end position="151"/>
    </location>
</feature>
<dbReference type="SUPFAM" id="SSF52540">
    <property type="entry name" value="P-loop containing nucleoside triphosphate hydrolases"/>
    <property type="match status" value="1"/>
</dbReference>
<evidence type="ECO:0000256" key="1">
    <source>
        <dbReference type="PROSITE-ProRule" id="PRU00283"/>
    </source>
</evidence>
<dbReference type="GO" id="GO:0003777">
    <property type="term" value="F:microtubule motor activity"/>
    <property type="evidence" value="ECO:0007669"/>
    <property type="project" value="InterPro"/>
</dbReference>
<dbReference type="Gene3D" id="3.40.850.10">
    <property type="entry name" value="Kinesin motor domain"/>
    <property type="match status" value="1"/>
</dbReference>
<keyword evidence="4" id="KW-1185">Reference proteome</keyword>
<dbReference type="EMBL" id="JABBWD010000098">
    <property type="protein sequence ID" value="KAG1766244.1"/>
    <property type="molecule type" value="Genomic_DNA"/>
</dbReference>
<protein>
    <recommendedName>
        <fullName evidence="2">Kinesin motor domain-containing protein</fullName>
    </recommendedName>
</protein>
<dbReference type="InterPro" id="IPR036961">
    <property type="entry name" value="Kinesin_motor_dom_sf"/>
</dbReference>
<comment type="caution">
    <text evidence="1">Lacks conserved residue(s) required for the propagation of feature annotation.</text>
</comment>
<dbReference type="PROSITE" id="PS50067">
    <property type="entry name" value="KINESIN_MOTOR_2"/>
    <property type="match status" value="1"/>
</dbReference>
<sequence>MLNSAGILPRTLDVIFNSVERLYSDGRFRPVGLYGVEQADPAKFLPPTDIDVPADEPRLADVLAEHLSNTDDVDIDLTIVKLDRNYEYSVWISHAEVYNEKVHSLLAEVIEDTSRSQIPRSNNSAQLAHPLLLTRKALTVKPSPVRFPVEL</sequence>
<name>A0A9P6ZHC1_9AGAM</name>
<dbReference type="AlphaFoldDB" id="A0A9P6ZHC1"/>
<dbReference type="InterPro" id="IPR027417">
    <property type="entry name" value="P-loop_NTPase"/>
</dbReference>
<dbReference type="OrthoDB" id="123929at2759"/>
<reference evidence="3" key="1">
    <citation type="journal article" date="2020" name="New Phytol.">
        <title>Comparative genomics reveals dynamic genome evolution in host specialist ectomycorrhizal fungi.</title>
        <authorList>
            <person name="Lofgren L.A."/>
            <person name="Nguyen N.H."/>
            <person name="Vilgalys R."/>
            <person name="Ruytinx J."/>
            <person name="Liao H.L."/>
            <person name="Branco S."/>
            <person name="Kuo A."/>
            <person name="LaButti K."/>
            <person name="Lipzen A."/>
            <person name="Andreopoulos W."/>
            <person name="Pangilinan J."/>
            <person name="Riley R."/>
            <person name="Hundley H."/>
            <person name="Na H."/>
            <person name="Barry K."/>
            <person name="Grigoriev I.V."/>
            <person name="Stajich J.E."/>
            <person name="Kennedy P.G."/>
        </authorList>
    </citation>
    <scope>NUCLEOTIDE SEQUENCE</scope>
    <source>
        <strain evidence="3">DOB743</strain>
    </source>
</reference>
<dbReference type="GO" id="GO:0008017">
    <property type="term" value="F:microtubule binding"/>
    <property type="evidence" value="ECO:0007669"/>
    <property type="project" value="InterPro"/>
</dbReference>
<evidence type="ECO:0000313" key="3">
    <source>
        <dbReference type="EMBL" id="KAG1766244.1"/>
    </source>
</evidence>
<accession>A0A9P6ZHC1</accession>
<evidence type="ECO:0000259" key="2">
    <source>
        <dbReference type="PROSITE" id="PS50067"/>
    </source>
</evidence>
<dbReference type="GO" id="GO:0007018">
    <property type="term" value="P:microtubule-based movement"/>
    <property type="evidence" value="ECO:0007669"/>
    <property type="project" value="InterPro"/>
</dbReference>
<gene>
    <name evidence="3" type="ORF">EV702DRAFT_1257192</name>
</gene>
<dbReference type="GO" id="GO:0005524">
    <property type="term" value="F:ATP binding"/>
    <property type="evidence" value="ECO:0007669"/>
    <property type="project" value="InterPro"/>
</dbReference>